<dbReference type="InterPro" id="IPR042222">
    <property type="entry name" value="Dynein_2_N"/>
</dbReference>
<evidence type="ECO:0000256" key="8">
    <source>
        <dbReference type="ARBA" id="ARBA00023017"/>
    </source>
</evidence>
<dbReference type="FunFam" id="3.40.50.300:FF:000049">
    <property type="entry name" value="Dynein, axonemal, heavy chain 5"/>
    <property type="match status" value="1"/>
</dbReference>
<gene>
    <name evidence="16" type="ORF">FME351_LOCUS19778</name>
</gene>
<organism evidence="16 17">
    <name type="scientific">Rotaria socialis</name>
    <dbReference type="NCBI Taxonomy" id="392032"/>
    <lineage>
        <taxon>Eukaryota</taxon>
        <taxon>Metazoa</taxon>
        <taxon>Spiralia</taxon>
        <taxon>Gnathifera</taxon>
        <taxon>Rotifera</taxon>
        <taxon>Eurotatoria</taxon>
        <taxon>Bdelloidea</taxon>
        <taxon>Philodinida</taxon>
        <taxon>Philodinidae</taxon>
        <taxon>Rotaria</taxon>
    </lineage>
</organism>
<dbReference type="FunFam" id="1.20.140.100:FF:000001">
    <property type="entry name" value="dynein heavy chain 17, axonemal"/>
    <property type="match status" value="1"/>
</dbReference>
<dbReference type="GO" id="GO:0051959">
    <property type="term" value="F:dynein light intermediate chain binding"/>
    <property type="evidence" value="ECO:0007669"/>
    <property type="project" value="InterPro"/>
</dbReference>
<dbReference type="Gene3D" id="3.40.50.300">
    <property type="entry name" value="P-loop containing nucleotide triphosphate hydrolases"/>
    <property type="match status" value="5"/>
</dbReference>
<name>A0A818KNJ0_9BILA</name>
<dbReference type="InterPro" id="IPR027417">
    <property type="entry name" value="P-loop_NTPase"/>
</dbReference>
<dbReference type="GO" id="GO:0045505">
    <property type="term" value="F:dynein intermediate chain binding"/>
    <property type="evidence" value="ECO:0007669"/>
    <property type="project" value="InterPro"/>
</dbReference>
<dbReference type="EMBL" id="CAJNYU010002478">
    <property type="protein sequence ID" value="CAF3557206.1"/>
    <property type="molecule type" value="Genomic_DNA"/>
</dbReference>
<comment type="caution">
    <text evidence="16">The sequence shown here is derived from an EMBL/GenBank/DDBJ whole genome shotgun (WGS) entry which is preliminary data.</text>
</comment>
<evidence type="ECO:0000313" key="17">
    <source>
        <dbReference type="Proteomes" id="UP000663869"/>
    </source>
</evidence>
<evidence type="ECO:0000256" key="9">
    <source>
        <dbReference type="ARBA" id="ARBA00023054"/>
    </source>
</evidence>
<dbReference type="Pfam" id="PF12781">
    <property type="entry name" value="AAA_9"/>
    <property type="match status" value="1"/>
</dbReference>
<dbReference type="InterPro" id="IPR041589">
    <property type="entry name" value="DNAH3_AAA_lid_1"/>
</dbReference>
<dbReference type="InterPro" id="IPR041466">
    <property type="entry name" value="Dynein_AAA5_ext"/>
</dbReference>
<dbReference type="GO" id="GO:0007018">
    <property type="term" value="P:microtubule-based movement"/>
    <property type="evidence" value="ECO:0007669"/>
    <property type="project" value="InterPro"/>
</dbReference>
<dbReference type="FunFam" id="3.40.50.300:FF:000219">
    <property type="entry name" value="Dynein axonemal heavy chain 17"/>
    <property type="match status" value="1"/>
</dbReference>
<dbReference type="Pfam" id="PF03028">
    <property type="entry name" value="Dynein_heavy"/>
    <property type="match status" value="1"/>
</dbReference>
<dbReference type="GO" id="GO:0097729">
    <property type="term" value="C:9+2 motile cilium"/>
    <property type="evidence" value="ECO:0007669"/>
    <property type="project" value="UniProtKB-ARBA"/>
</dbReference>
<dbReference type="InterPro" id="IPR024743">
    <property type="entry name" value="Dynein_HC_stalk"/>
</dbReference>
<dbReference type="Gene3D" id="1.20.920.30">
    <property type="match status" value="1"/>
</dbReference>
<dbReference type="InterPro" id="IPR035706">
    <property type="entry name" value="AAA_9"/>
</dbReference>
<dbReference type="Gene3D" id="3.10.490.20">
    <property type="match status" value="1"/>
</dbReference>
<evidence type="ECO:0000256" key="14">
    <source>
        <dbReference type="SAM" id="Coils"/>
    </source>
</evidence>
<dbReference type="Pfam" id="PF18198">
    <property type="entry name" value="AAA_lid_11"/>
    <property type="match status" value="1"/>
</dbReference>
<dbReference type="Gene3D" id="1.10.8.710">
    <property type="match status" value="1"/>
</dbReference>
<evidence type="ECO:0000256" key="12">
    <source>
        <dbReference type="ARBA" id="ARBA00023212"/>
    </source>
</evidence>
<dbReference type="FunFam" id="1.20.58.1120:FF:000001">
    <property type="entry name" value="dynein heavy chain 2, axonemal"/>
    <property type="match status" value="1"/>
</dbReference>
<dbReference type="Gene3D" id="1.10.472.130">
    <property type="match status" value="1"/>
</dbReference>
<dbReference type="PANTHER" id="PTHR45703">
    <property type="entry name" value="DYNEIN HEAVY CHAIN"/>
    <property type="match status" value="1"/>
</dbReference>
<dbReference type="Pfam" id="PF17852">
    <property type="entry name" value="Dynein_AAA_lid"/>
    <property type="match status" value="1"/>
</dbReference>
<dbReference type="InterPro" id="IPR035699">
    <property type="entry name" value="AAA_6"/>
</dbReference>
<proteinExistence type="inferred from homology"/>
<dbReference type="PANTHER" id="PTHR45703:SF8">
    <property type="entry name" value="DYNEINS HEAVY CHAIN"/>
    <property type="match status" value="1"/>
</dbReference>
<dbReference type="Pfam" id="PF12775">
    <property type="entry name" value="AAA_7"/>
    <property type="match status" value="1"/>
</dbReference>
<dbReference type="FunFam" id="1.10.8.1220:FF:000001">
    <property type="entry name" value="Dynein axonemal heavy chain 5"/>
    <property type="match status" value="1"/>
</dbReference>
<evidence type="ECO:0000259" key="15">
    <source>
        <dbReference type="SMART" id="SM00382"/>
    </source>
</evidence>
<dbReference type="SUPFAM" id="SSF52540">
    <property type="entry name" value="P-loop containing nucleoside triphosphate hydrolases"/>
    <property type="match status" value="4"/>
</dbReference>
<dbReference type="Pfam" id="PF12774">
    <property type="entry name" value="AAA_6"/>
    <property type="match status" value="1"/>
</dbReference>
<evidence type="ECO:0000256" key="2">
    <source>
        <dbReference type="ARBA" id="ARBA00008887"/>
    </source>
</evidence>
<evidence type="ECO:0000256" key="13">
    <source>
        <dbReference type="ARBA" id="ARBA00023273"/>
    </source>
</evidence>
<dbReference type="Gene3D" id="1.10.8.1220">
    <property type="match status" value="1"/>
</dbReference>
<dbReference type="Gene3D" id="1.20.920.20">
    <property type="match status" value="1"/>
</dbReference>
<dbReference type="InterPro" id="IPR004273">
    <property type="entry name" value="Dynein_heavy_D6_P-loop"/>
</dbReference>
<dbReference type="Gene3D" id="6.10.140.1060">
    <property type="match status" value="1"/>
</dbReference>
<dbReference type="Gene3D" id="3.20.180.20">
    <property type="entry name" value="Dynein heavy chain, N-terminal domain 2"/>
    <property type="match status" value="1"/>
</dbReference>
<dbReference type="FunFam" id="3.40.50.300:FF:002141">
    <property type="entry name" value="Dynein heavy chain"/>
    <property type="match status" value="1"/>
</dbReference>
<keyword evidence="5" id="KW-0677">Repeat</keyword>
<dbReference type="InterPro" id="IPR042228">
    <property type="entry name" value="Dynein_linker_3"/>
</dbReference>
<feature type="coiled-coil region" evidence="14">
    <location>
        <begin position="3277"/>
        <end position="3332"/>
    </location>
</feature>
<sequence>MNESVNERSSITSDIGEVEIANDDMELEDQRFRFILSYLNIVYGTTPVAFKNAIINNEINRKLIESFFDKTNRNIILIFENSDSLNVLAEFPIHFKSKIICFVKRNENIIEKDIPLKKQIAIAEFTSSSITQLSLFISEIVWPILQQKKSISDWPDIVLRNCQENISELTNLLTVINGILRNQTILSIPHDIDFLTRSDYLRVLSHNKTFDSRKIRLLENLIMTWRNQIQTAINYDRNLPKTKHHPLPNVEIEFWTTRAENLQGIKTQMHSPLIRRLVEVLEISNSNYFSRFRTIFRDVIQALAEAQNIALYLKPLVPILEIIEKVQDIQSISFHFNRLFHTLALAWANSVYYTNIDRFIGFLQQWTNLVITKIRDLLQPNDLFVDTDFDEPIQSINLALETCMLYRKSYQRRKELLPTYFSNDRPTLYWEIPESKIFDGFEHFIDRLKMLKDILSTAQECSIYESIELGGIDAVELQNILQKVIRDFKSAYALFRGLTDDITNEYNAEFPNAYKTFRKIVFTGDERVATILRRFLQPCYSHAKTANIDNIYRASRIIPIYSSTAWLLSMPKLSSHYRWVNQLRQRVNSQIEPLRTIDIKIRDNEFYKRILEQERTIQIRLDNFIENLNQQWIDLFQNGSLLHLNEPLLGKVNEYYTVNIKPELATALHEVMRLYQIPNLILSPEIEEFYQQIDRFQQQFIDLDYITKSYRHIYDNVSLIEYPLIREELTTITNDLDKASTIITLNIDTDSTDFIRRLRTTIHDFEARFFKSKSNLDDIQKILKTYLKTALYSRGEARQDPLLIVYEKENRVLKRNNELRDAGLRLQDILKQNKWLLKADAEADIWKAYVDYVDEIIIESLYEIIDYNLNYLLEESDPTLNKRPLFEVELILDDLDLRFNPTLEFGSANGLYDIVDTLIGNIFRQAAMIPRLAEHSGQKHYQNDLEEMTALNDRRLKIMERLRDTMKEANDWKDDVKEYAYLWLDDRKEHMRQFLLYGRALEENEIENRELVKETPPSLVQFQNQIDLFQSIYNDIDSWNQTFLFNSWLRVDARPIKRQLLNLVNKWINLYKNYLIDHVTVSLNELELFIKHASDMLQRQVKSDDLTGLIEMMTFLSQVRTRQEYTDDMAEPIKDIIELLKSYAYEVPQTIYAMLDELPEKWINIKKMAVKMKQYIAPLQANQIVNIRNQIIDMEKKQQEIRERFLRDAPFTYDTKEPYVELNIWASHLRKFHQEIQQLTDLASIFDINIPEHKAVKLCRREIRPLKQLWDLIYLIRSRIYEWTKTPWKQVNIESIDQELRQTYLNKELRSLAKECNQWNAYHGIEKDVKNLVASLRSVGELRSNAIRSRHWDELMKETGVQIRMTNETSLQDLLVLNLHKYEEEVKNIVDKAAREQGMEKILYDLENTWSNMNFHVEKHPRTNVTLVSIDDDILVALDEHQTQLQTLLSSKFISHFIDNVTTWKSQMSAADMVLQLLTDVQRTWSNLEAIFIGTDDIRIQLPDETEVFHRIDKEFKIIAKENEVDLNFIRCTNRSGLYDQLEKMKDNLQLCQKALEDYLEIKRLAFPRFFFVSGSELLEFLSNGNDPEKIMRLLRKVFDSLNKLDLREDLNGNKLKMAYAMYSDDGERVKFFNDCNLEGAVEIWLSRLLDFHCETIRNWLRVAVTTYEDKPREEWIFDYAAQIILAGSQIWWTTDVNGAFVRIEEGFSNAFREYNKKQIVQLNTLINLLLGHLNDQDREKITTLCLIDLHARDVISKMLNLKIENINEFTWQSQLRHRWDPTDNNCYANICDARFKYQYEYLGNKSRLVITPLTDRCYITLTQSLHLFVGGAPAGPAGTGKTETTKDLGRSLGVCVFVTNCSEQIDYKSIGNTFKGLAMSGCWGCFDEFNRISIAVLSVVAVQVKLIFDALRAKRKIFNFMNAEIKLHPSVGIFITMNPGYAGRTELPENLKALFRPCAMVVPDFELIAELNLVSAGFTDARLLSRKFVTLYTLCHNLLSKQEHYDWGLRAIKSVLVVAGTLRRSDPNMSEDKVLMRALRDFNIPKITIEDMPVFLNLIGDLFPAVDVERKRDQDFEDKVRIAAIDLHLQAEEASPTVQNNFVLKVVQLKEIFDVRHSVFIIGNAGTGKTQIWKTLFKTYHNMKRRPHAIDLDPKAVTNNELFGYMHRQTHEWKEGLFSTIMRDLANMTSDSPKWIVLDGDIDPMWIESLNTVMDDNKVLTLASNERIPLNETMRLLFEINHLKTATPATVSRAGILYVSTNDIGYSPVYVSWVEQREANSERNQLLLLFDKYIPRCLELLKSGRVKTITPLVDVCHIHMLCNILDCLLTPQNLPADCPKDWWELYFVWATIWAIGGSLFQDQMIDYRVEFSKWFIHEFKSVKFPPHGTIFDYSIEPQSKRFEPWSKLVDEINFDPDLPVQSQLISTNETVCLSFWLEALIKKGVSVMFIGSAGTGKSVIIKNRLEKFDSQNFIISTIPLNYYTTSEMLQNSLEKPLEKKAGRTYGAPGNRQLIYFIDDFNMPERDQYFTVQAHTIVRQYLDYQHWYDRQKLTLKEIRNCQFVVAMNHNAGTFNIDARLQRHFSTFAVPLSNKSTLHTIYSKMVEAKFSNINKIDLKTQTNFLNQFITVIIQFHQRISSVFLPTAIKFHYFFNLRDLSNIVQGMLFASTQNILNPQDLIRLYLHEAERTYSDKFINQDDIELFNKILRESIRKSFEFVDDEIFLRPIIYSHFSGGIGDGQYTSVSSMNKLQHILEDALVAYNETNSSMNLVLFEDALIHVARINRILESPRGNALLIGVGGSGKQSLARLAAFVSSLDIFQITMKPNYGINDFKVDLNNLYRRVALKGLACVFLISDAQIIDEHFLVHLNDYLSSGEIFGLFTDDEVEEILNQLRSEAKSQGYNETKESIWKYFIDKVRRNLKIVMCFSPVGNTLRLRARRFPALFSGTIIDWFHSWPRDALYSVVIRFLNDNNKLLSNEVCHSIANFMADTHLDINQTSIQYLANERRSYYTTSKTFLEYIKTFQHIYENKQMKVELEIVRLLAGLEKLGSISAQTATLQEDLKITTDEVNTKAEKAEIALKIVTAEADKVSKEKLFADEERRKIETKKAAVEKVHAACAIELAKAEPVLEAARLALENIEKGQLTELKSFASPPETVKFVMNMVVVLFKWVDENRIIPENQRTWTEAKNTIGPVEKFLQRLKNFQVAKVTPHVRAIIDKLNATLMKISKTDSIESLIQQITVKSAAAGGIYTWLDNTLKFHTVYLEVKPKQIALDVANEELSRAQQAFSKILARVQILEDCLTEENLKMQRALAEKDDAVRTKERLAHQIDLAERLVDGLASSRIIWTKRVETFRNDLETLLGDALLTSTFISYAGYFSRSYRINFVNKCRSIIAATKGIIPMRIDLEPLSIMIDDADIAEWLNQGLPADQTSYENAAILIYCLRWPLMVDPQGQGIRWIKNLFTDKLITLRYNSKGYLDRVEAAVRRGDTLLLECIEENIDSILEPIINRNLIRKGKIVKFGDKEIDYHPNFRLIMQTRLANPHFRPEIQAQTTLINFSTSRDGLEAQLLAEIVAVERPDLEKSKFEVTKQKNEYKINLKKLEDSLLACLATAEGNFIQNVELVVTLERTVNTALEMEQKKMEAEKFSRQIDRTRELYRPTAIRACIIYFIMNDLSKIHPMYQFSLKAFRSVFLKAIDNAEQNEDLHIRIDNLIDAITFSSYSYIVRGLFEEHKLIFTVQLLLQILREKGEIDMVELDLFLRNPQEAHAGCPVEFLNEKAWGSIKALSLLPIFHGLDREIEISSKRWKKYVENEAPELEKPPGEWKSKSTMRQLCILRAVRPDRMLYALKLFVAEKLGKKYIESRAPDFARTYEESSKSIPIFFILSPGVDPLKEVETLGKKLGYTSQTGKFYNISLGQGQEIVAENALEISAKEGHWIVLQNIHLVRHWLPILERKLERILEIAQENFRIFMSAEPSADFSTHVIPPGILEHSIKITNESHTGMLANLHKALDNFDQEVLDSCSKDTQFKVIVFALCYFHAVVSQRTKFGSIGWNRKYPFSSGDLQICIDVLRNYLEGNVKIPWEDLRYIFGEIMYGGHITDDWDRRLCRSYLETYLNPTMFEGDLYLAPDFPLAPPLDYKAYHAYIDDKLPSESPKLYGLHPNAEIDFLSQTSEKLFRVLIEISPRETNFNVHGQSGTMLRDEKIRNTLEEFQTHMPEDFSIVELRARVDERNPYAVVALQEAERMNYLLREIRQSLKELDGGLKGELVISSEIEILQECFYLNIVPVGWTNRAYPSLHSLGLWFHDMLNRYREIENWTADFQLPNSVWLGGLFNPQSFLTSIMQAVARKQDWPLDRMCLVVEITKKQKEELQSAPKDGAYIHNLFIDGARWDKQNNLLIEGKLKELCPPMPIIFVKAIPIDRLDAKGAYDCPVYRIKTRGNTYIWHFHLKTKEKPSKWVLAGVALLLQI</sequence>
<keyword evidence="4" id="KW-0493">Microtubule</keyword>
<keyword evidence="3" id="KW-0963">Cytoplasm</keyword>
<comment type="subcellular location">
    <subcellularLocation>
        <location evidence="1">Cytoplasm</location>
        <location evidence="1">Cytoskeleton</location>
        <location evidence="1">Cilium axoneme</location>
    </subcellularLocation>
</comment>
<dbReference type="Pfam" id="PF12777">
    <property type="entry name" value="MT"/>
    <property type="match status" value="1"/>
</dbReference>
<dbReference type="FunFam" id="3.40.50.300:FF:000411">
    <property type="entry name" value="dynein heavy chain 17, axonemal"/>
    <property type="match status" value="1"/>
</dbReference>
<evidence type="ECO:0000256" key="4">
    <source>
        <dbReference type="ARBA" id="ARBA00022701"/>
    </source>
</evidence>
<dbReference type="InterPro" id="IPR013602">
    <property type="entry name" value="Dynein_heavy_linker"/>
</dbReference>
<dbReference type="GO" id="GO:0005874">
    <property type="term" value="C:microtubule"/>
    <property type="evidence" value="ECO:0007669"/>
    <property type="project" value="UniProtKB-KW"/>
</dbReference>
<dbReference type="InterPro" id="IPR043160">
    <property type="entry name" value="Dynein_C_barrel"/>
</dbReference>
<keyword evidence="13" id="KW-0966">Cell projection</keyword>
<dbReference type="FunFam" id="1.10.287.2620:FF:000002">
    <property type="entry name" value="Dynein heavy chain 2, axonemal"/>
    <property type="match status" value="1"/>
</dbReference>
<dbReference type="InterPro" id="IPR024317">
    <property type="entry name" value="Dynein_heavy_chain_D4_dom"/>
</dbReference>
<dbReference type="FunFam" id="1.20.920.30:FF:000003">
    <property type="entry name" value="Dynein axonemal heavy chain 17"/>
    <property type="match status" value="1"/>
</dbReference>
<dbReference type="FunFam" id="1.20.1270.280:FF:000003">
    <property type="entry name" value="Dynein axonemal heavy chain 17"/>
    <property type="match status" value="1"/>
</dbReference>
<dbReference type="FunFam" id="1.10.8.710:FF:000002">
    <property type="entry name" value="dynein heavy chain 17, axonemal"/>
    <property type="match status" value="1"/>
</dbReference>
<keyword evidence="7" id="KW-0067">ATP-binding</keyword>
<feature type="domain" description="AAA+ ATPase" evidence="15">
    <location>
        <begin position="1828"/>
        <end position="1967"/>
    </location>
</feature>
<dbReference type="InterPro" id="IPR003593">
    <property type="entry name" value="AAA+_ATPase"/>
</dbReference>
<keyword evidence="8" id="KW-0243">Dynein</keyword>
<protein>
    <recommendedName>
        <fullName evidence="15">AAA+ ATPase domain-containing protein</fullName>
    </recommendedName>
</protein>
<dbReference type="Gene3D" id="1.10.8.720">
    <property type="entry name" value="Region D6 of dynein motor"/>
    <property type="match status" value="1"/>
</dbReference>
<evidence type="ECO:0000256" key="10">
    <source>
        <dbReference type="ARBA" id="ARBA00023069"/>
    </source>
</evidence>
<comment type="similarity">
    <text evidence="2">Belongs to the dynein heavy chain family.</text>
</comment>
<dbReference type="Gene3D" id="1.20.140.100">
    <property type="entry name" value="Dynein heavy chain, N-terminal domain 2"/>
    <property type="match status" value="1"/>
</dbReference>
<dbReference type="Gene3D" id="1.20.58.1120">
    <property type="match status" value="1"/>
</dbReference>
<dbReference type="InterPro" id="IPR026983">
    <property type="entry name" value="DHC"/>
</dbReference>
<dbReference type="FunFam" id="3.20.180.20:FF:000001">
    <property type="entry name" value="Dynein axonemal heavy chain 5"/>
    <property type="match status" value="1"/>
</dbReference>
<dbReference type="InterPro" id="IPR042219">
    <property type="entry name" value="AAA_lid_11_sf"/>
</dbReference>
<dbReference type="Gene3D" id="1.20.1270.280">
    <property type="match status" value="1"/>
</dbReference>
<keyword evidence="6" id="KW-0547">Nucleotide-binding</keyword>
<keyword evidence="10" id="KW-0969">Cilium</keyword>
<dbReference type="Pfam" id="PF17857">
    <property type="entry name" value="AAA_lid_1"/>
    <property type="match status" value="1"/>
</dbReference>
<feature type="domain" description="AAA+ ATPase" evidence="15">
    <location>
        <begin position="2444"/>
        <end position="2595"/>
    </location>
</feature>
<dbReference type="Pfam" id="PF08385">
    <property type="entry name" value="DHC_N1"/>
    <property type="match status" value="2"/>
</dbReference>
<evidence type="ECO:0000256" key="7">
    <source>
        <dbReference type="ARBA" id="ARBA00022840"/>
    </source>
</evidence>
<dbReference type="FunFam" id="1.10.8.720:FF:000002">
    <property type="entry name" value="Dynein heavy chain 9, axonemal"/>
    <property type="match status" value="1"/>
</dbReference>
<dbReference type="Pfam" id="PF08393">
    <property type="entry name" value="DHC_N2"/>
    <property type="match status" value="1"/>
</dbReference>
<accession>A0A818KNJ0</accession>
<dbReference type="InterPro" id="IPR013594">
    <property type="entry name" value="Dynein_heavy_tail"/>
</dbReference>
<dbReference type="Proteomes" id="UP000663869">
    <property type="component" value="Unassembled WGS sequence"/>
</dbReference>
<dbReference type="GO" id="GO:0005858">
    <property type="term" value="C:axonemal dynein complex"/>
    <property type="evidence" value="ECO:0007669"/>
    <property type="project" value="UniProtKB-ARBA"/>
</dbReference>
<dbReference type="Pfam" id="PF12780">
    <property type="entry name" value="AAA_8"/>
    <property type="match status" value="1"/>
</dbReference>
<dbReference type="InterPro" id="IPR041228">
    <property type="entry name" value="Dynein_C"/>
</dbReference>
<evidence type="ECO:0000256" key="11">
    <source>
        <dbReference type="ARBA" id="ARBA00023175"/>
    </source>
</evidence>
<evidence type="ECO:0000313" key="16">
    <source>
        <dbReference type="EMBL" id="CAF3557206.1"/>
    </source>
</evidence>
<dbReference type="Pfam" id="PF18199">
    <property type="entry name" value="Dynein_C"/>
    <property type="match status" value="1"/>
</dbReference>
<dbReference type="FunFam" id="3.40.50.300:FF:000945">
    <property type="entry name" value="Dynein axonemal heavy chain 9"/>
    <property type="match status" value="1"/>
</dbReference>
<evidence type="ECO:0000256" key="5">
    <source>
        <dbReference type="ARBA" id="ARBA00022737"/>
    </source>
</evidence>
<keyword evidence="12" id="KW-0206">Cytoskeleton</keyword>
<dbReference type="InterPro" id="IPR043157">
    <property type="entry name" value="Dynein_AAA1S"/>
</dbReference>
<keyword evidence="11" id="KW-0505">Motor protein</keyword>
<dbReference type="GO" id="GO:0005524">
    <property type="term" value="F:ATP binding"/>
    <property type="evidence" value="ECO:0007669"/>
    <property type="project" value="UniProtKB-KW"/>
</dbReference>
<dbReference type="GO" id="GO:0008569">
    <property type="term" value="F:minus-end-directed microtubule motor activity"/>
    <property type="evidence" value="ECO:0007669"/>
    <property type="project" value="InterPro"/>
</dbReference>
<dbReference type="SMART" id="SM00382">
    <property type="entry name" value="AAA"/>
    <property type="match status" value="2"/>
</dbReference>
<reference evidence="16" key="1">
    <citation type="submission" date="2021-02" db="EMBL/GenBank/DDBJ databases">
        <authorList>
            <person name="Nowell W R."/>
        </authorList>
    </citation>
    <scope>NUCLEOTIDE SEQUENCE</scope>
</reference>
<dbReference type="FunFam" id="3.10.490.20:FF:000002">
    <property type="entry name" value="Dynein axonemal heavy chain 17"/>
    <property type="match status" value="1"/>
</dbReference>
<dbReference type="InterPro" id="IPR041658">
    <property type="entry name" value="AAA_lid_11"/>
</dbReference>
<dbReference type="Gene3D" id="1.10.287.2620">
    <property type="match status" value="1"/>
</dbReference>
<dbReference type="GO" id="GO:0008017">
    <property type="term" value="F:microtubule binding"/>
    <property type="evidence" value="ECO:0007669"/>
    <property type="project" value="UniProtKB-ARBA"/>
</dbReference>
<keyword evidence="9 14" id="KW-0175">Coiled coil</keyword>
<evidence type="ECO:0000256" key="3">
    <source>
        <dbReference type="ARBA" id="ARBA00022490"/>
    </source>
</evidence>
<evidence type="ECO:0000256" key="1">
    <source>
        <dbReference type="ARBA" id="ARBA00004430"/>
    </source>
</evidence>
<evidence type="ECO:0000256" key="6">
    <source>
        <dbReference type="ARBA" id="ARBA00022741"/>
    </source>
</evidence>